<reference evidence="1" key="1">
    <citation type="journal article" date="2020" name="Mol. Plant Microbe Interact.">
        <title>Genome Sequence of the Biocontrol Agent Coniothyrium minitans strain Conio (IMI 134523).</title>
        <authorList>
            <person name="Patel D."/>
            <person name="Shittu T.A."/>
            <person name="Baroncelli R."/>
            <person name="Muthumeenakshi S."/>
            <person name="Osborne T.H."/>
            <person name="Janganan T.K."/>
            <person name="Sreenivasaprasad S."/>
        </authorList>
    </citation>
    <scope>NUCLEOTIDE SEQUENCE</scope>
    <source>
        <strain evidence="1">Conio</strain>
    </source>
</reference>
<keyword evidence="2" id="KW-1185">Reference proteome</keyword>
<protein>
    <submittedName>
        <fullName evidence="1">Uncharacterized protein</fullName>
    </submittedName>
</protein>
<evidence type="ECO:0000313" key="1">
    <source>
        <dbReference type="EMBL" id="KAF9732757.1"/>
    </source>
</evidence>
<name>A0A9P6KN83_9PLEO</name>
<comment type="caution">
    <text evidence="1">The sequence shown here is derived from an EMBL/GenBank/DDBJ whole genome shotgun (WGS) entry which is preliminary data.</text>
</comment>
<organism evidence="1 2">
    <name type="scientific">Paraphaeosphaeria minitans</name>
    <dbReference type="NCBI Taxonomy" id="565426"/>
    <lineage>
        <taxon>Eukaryota</taxon>
        <taxon>Fungi</taxon>
        <taxon>Dikarya</taxon>
        <taxon>Ascomycota</taxon>
        <taxon>Pezizomycotina</taxon>
        <taxon>Dothideomycetes</taxon>
        <taxon>Pleosporomycetidae</taxon>
        <taxon>Pleosporales</taxon>
        <taxon>Massarineae</taxon>
        <taxon>Didymosphaeriaceae</taxon>
        <taxon>Paraphaeosphaeria</taxon>
    </lineage>
</organism>
<dbReference type="EMBL" id="WJXW01000010">
    <property type="protein sequence ID" value="KAF9732757.1"/>
    <property type="molecule type" value="Genomic_DNA"/>
</dbReference>
<accession>A0A9P6KN83</accession>
<dbReference type="Proteomes" id="UP000756921">
    <property type="component" value="Unassembled WGS sequence"/>
</dbReference>
<dbReference type="AlphaFoldDB" id="A0A9P6KN83"/>
<gene>
    <name evidence="1" type="ORF">PMIN01_09615</name>
</gene>
<evidence type="ECO:0000313" key="2">
    <source>
        <dbReference type="Proteomes" id="UP000756921"/>
    </source>
</evidence>
<sequence length="92" mass="9906">MLSTTTREQTEKRVPGREDGLMCFCAGAQANIAIEKADELGCEKGLDAGEMFEESTDLDGPEDNSLCKGSIIEVPSAHREGVLDAARHLLLI</sequence>
<proteinExistence type="predicted"/>